<name>A0A4S4MZT6_9APHY</name>
<organism evidence="3 4">
    <name type="scientific">Antrodiella citrinella</name>
    <dbReference type="NCBI Taxonomy" id="2447956"/>
    <lineage>
        <taxon>Eukaryota</taxon>
        <taxon>Fungi</taxon>
        <taxon>Dikarya</taxon>
        <taxon>Basidiomycota</taxon>
        <taxon>Agaricomycotina</taxon>
        <taxon>Agaricomycetes</taxon>
        <taxon>Polyporales</taxon>
        <taxon>Steccherinaceae</taxon>
        <taxon>Antrodiella</taxon>
    </lineage>
</organism>
<dbReference type="InterPro" id="IPR000719">
    <property type="entry name" value="Prot_kinase_dom"/>
</dbReference>
<dbReference type="InterPro" id="IPR011009">
    <property type="entry name" value="Kinase-like_dom_sf"/>
</dbReference>
<accession>A0A4S4MZT6</accession>
<comment type="caution">
    <text evidence="3">The sequence shown here is derived from an EMBL/GenBank/DDBJ whole genome shotgun (WGS) entry which is preliminary data.</text>
</comment>
<keyword evidence="4" id="KW-1185">Reference proteome</keyword>
<dbReference type="Proteomes" id="UP000308730">
    <property type="component" value="Unassembled WGS sequence"/>
</dbReference>
<evidence type="ECO:0000313" key="4">
    <source>
        <dbReference type="Proteomes" id="UP000308730"/>
    </source>
</evidence>
<gene>
    <name evidence="3" type="ORF">EUX98_g2100</name>
</gene>
<proteinExistence type="predicted"/>
<evidence type="ECO:0000256" key="1">
    <source>
        <dbReference type="SAM" id="MobiDB-lite"/>
    </source>
</evidence>
<dbReference type="GO" id="GO:0005524">
    <property type="term" value="F:ATP binding"/>
    <property type="evidence" value="ECO:0007669"/>
    <property type="project" value="InterPro"/>
</dbReference>
<dbReference type="InterPro" id="IPR051681">
    <property type="entry name" value="Ser/Thr_Kinases-Pseudokinases"/>
</dbReference>
<dbReference type="OrthoDB" id="2802347at2759"/>
<reference evidence="3 4" key="1">
    <citation type="submission" date="2019-02" db="EMBL/GenBank/DDBJ databases">
        <title>Genome sequencing of the rare red list fungi Antrodiella citrinella (Flaviporus citrinellus).</title>
        <authorList>
            <person name="Buettner E."/>
            <person name="Kellner H."/>
        </authorList>
    </citation>
    <scope>NUCLEOTIDE SEQUENCE [LARGE SCALE GENOMIC DNA]</scope>
    <source>
        <strain evidence="3 4">DSM 108506</strain>
    </source>
</reference>
<dbReference type="PANTHER" id="PTHR44329">
    <property type="entry name" value="SERINE/THREONINE-PROTEIN KINASE TNNI3K-RELATED"/>
    <property type="match status" value="1"/>
</dbReference>
<dbReference type="PROSITE" id="PS50011">
    <property type="entry name" value="PROTEIN_KINASE_DOM"/>
    <property type="match status" value="1"/>
</dbReference>
<dbReference type="AlphaFoldDB" id="A0A4S4MZT6"/>
<dbReference type="InterPro" id="IPR001245">
    <property type="entry name" value="Ser-Thr/Tyr_kinase_cat_dom"/>
</dbReference>
<feature type="domain" description="Protein kinase" evidence="2">
    <location>
        <begin position="1"/>
        <end position="200"/>
    </location>
</feature>
<dbReference type="Gene3D" id="1.10.510.10">
    <property type="entry name" value="Transferase(Phosphotransferase) domain 1"/>
    <property type="match status" value="1"/>
</dbReference>
<dbReference type="GO" id="GO:0004674">
    <property type="term" value="F:protein serine/threonine kinase activity"/>
    <property type="evidence" value="ECO:0007669"/>
    <property type="project" value="TreeGrafter"/>
</dbReference>
<sequence>MVLPWMDNGTIIRYIELLRERGEISEAVRSIRLNEWLFQIASGLAYLHSEDIVHGALRGSNILIDSKGNALLTDFGMARIIQLVAETYATMPTSAIRWQSPELLDPDAFQLEYSSPTIASDMYSFALTCIELVTMKQPFSELTESMIVAAVISGKRPERPTFDDGGETSEDLWTVISDCWEQNPSRRPNAGEVVYCMASIVKDQKPSHGELIRPQPQPPTQASDTYSLESSHFWRWRRKARANGAKKSYHIHSVLVNAVDRGERGKDSVRTDETICASTIFGIDVMPLLAIREEKGRITSDDVADIRMQMLLCRIGRINANLVFNTRPRLQQQGFRWAPQSLLGGIKESVGVRSGTRNKSLDGVVMKWGPELSNFGLQVKGLPGLAIDPLPEHFTSSRATQFHLKPQGPGLFYYTVTLVPDHNGQYPSWDASASYYLILAHTLEDDPESVAVLAKEVAPDLTVQHECLAWVELKQEDSVTRKGDRDPPALTCQLRVGDLDGKKGRTWVIV</sequence>
<dbReference type="SUPFAM" id="SSF56112">
    <property type="entry name" value="Protein kinase-like (PK-like)"/>
    <property type="match status" value="1"/>
</dbReference>
<dbReference type="Pfam" id="PF07714">
    <property type="entry name" value="PK_Tyr_Ser-Thr"/>
    <property type="match status" value="1"/>
</dbReference>
<evidence type="ECO:0000259" key="2">
    <source>
        <dbReference type="PROSITE" id="PS50011"/>
    </source>
</evidence>
<dbReference type="EMBL" id="SGPM01000030">
    <property type="protein sequence ID" value="THH32062.1"/>
    <property type="molecule type" value="Genomic_DNA"/>
</dbReference>
<evidence type="ECO:0000313" key="3">
    <source>
        <dbReference type="EMBL" id="THH32062.1"/>
    </source>
</evidence>
<protein>
    <recommendedName>
        <fullName evidence="2">Protein kinase domain-containing protein</fullName>
    </recommendedName>
</protein>
<feature type="region of interest" description="Disordered" evidence="1">
    <location>
        <begin position="206"/>
        <end position="225"/>
    </location>
</feature>